<gene>
    <name evidence="2" type="ORF">RHS01_08816</name>
</gene>
<organism evidence="2 3">
    <name type="scientific">Rhizoctonia solani</name>
    <dbReference type="NCBI Taxonomy" id="456999"/>
    <lineage>
        <taxon>Eukaryota</taxon>
        <taxon>Fungi</taxon>
        <taxon>Dikarya</taxon>
        <taxon>Basidiomycota</taxon>
        <taxon>Agaricomycotina</taxon>
        <taxon>Agaricomycetes</taxon>
        <taxon>Cantharellales</taxon>
        <taxon>Ceratobasidiaceae</taxon>
        <taxon>Rhizoctonia</taxon>
    </lineage>
</organism>
<accession>A0A8H7IAD2</accession>
<evidence type="ECO:0000313" key="3">
    <source>
        <dbReference type="Proteomes" id="UP000614334"/>
    </source>
</evidence>
<comment type="caution">
    <text evidence="2">The sequence shown here is derived from an EMBL/GenBank/DDBJ whole genome shotgun (WGS) entry which is preliminary data.</text>
</comment>
<feature type="region of interest" description="Disordered" evidence="1">
    <location>
        <begin position="97"/>
        <end position="120"/>
    </location>
</feature>
<reference evidence="2" key="1">
    <citation type="submission" date="2020-09" db="EMBL/GenBank/DDBJ databases">
        <title>Comparative genome analyses of four rice-infecting Rhizoctonia solani isolates reveal extensive enrichment of homogalacturonan modification genes.</title>
        <authorList>
            <person name="Lee D.-Y."/>
            <person name="Jeon J."/>
            <person name="Kim K.-T."/>
            <person name="Cheong K."/>
            <person name="Song H."/>
            <person name="Choi G."/>
            <person name="Ko J."/>
            <person name="Opiyo S.O."/>
            <person name="Zuo S."/>
            <person name="Madhav S."/>
            <person name="Lee Y.-H."/>
            <person name="Wang G.-L."/>
        </authorList>
    </citation>
    <scope>NUCLEOTIDE SEQUENCE</scope>
    <source>
        <strain evidence="2">AG1-IA B2</strain>
    </source>
</reference>
<proteinExistence type="predicted"/>
<evidence type="ECO:0000256" key="1">
    <source>
        <dbReference type="SAM" id="MobiDB-lite"/>
    </source>
</evidence>
<sequence>MRPMPSIDSSGQQTSLQIFKSSLVRSFTPLLTHFPLVPMSVQLSLSLIFVLSPKTHGLFPADQADSTPEPCCIPLPASTPSDSLHSIRTLLPPSARYTSASPRRGPIHSQTPPKHVWPLDTTRSIPSRALGLSILPLYTTAGTTRTQSIQGPISTLSSDRKLLLDERQAVQHVSDHPDFWLPSIPTYTLLAHTDAVALPFLLTINQDAFSTTSICLITTPDPSVESTSARCLRSLASASRRNAKAHDRVQTVITFIIRPRNPLLLAIALTQHIRPAAMLVSKDAYRMVDGIDIILAARIRSSVDLGIWLDQDGCRITLKPKVSSLLLGHVLRQVKRCIPGLLFDQRTRNVEFANWLKVTWRNVQRSAYSQLGYVYLSEPISSAFWGYPASDTQTPMELTRWFRLEKHLCTHEYQVGESLQRFPPHTSPKETPGLATHLMAYSNSDKTNLDVITPRQFNGVGLEHSRDSVICAVRGIGAPDIAPSGIWGSEKSNTVLVKSDLETIVENAL</sequence>
<evidence type="ECO:0000313" key="2">
    <source>
        <dbReference type="EMBL" id="KAF8751150.1"/>
    </source>
</evidence>
<dbReference type="EMBL" id="JACYCF010000018">
    <property type="protein sequence ID" value="KAF8751150.1"/>
    <property type="molecule type" value="Genomic_DNA"/>
</dbReference>
<protein>
    <submittedName>
        <fullName evidence="2">Uncharacterized protein</fullName>
    </submittedName>
</protein>
<dbReference type="Proteomes" id="UP000614334">
    <property type="component" value="Unassembled WGS sequence"/>
</dbReference>
<dbReference type="AlphaFoldDB" id="A0A8H7IAD2"/>
<name>A0A8H7IAD2_9AGAM</name>